<protein>
    <submittedName>
        <fullName evidence="8">Aminopeptidase</fullName>
        <ecNumber evidence="8">3.4.11.-</ecNumber>
    </submittedName>
</protein>
<evidence type="ECO:0000313" key="9">
    <source>
        <dbReference type="Proteomes" id="UP000308489"/>
    </source>
</evidence>
<keyword evidence="5 8" id="KW-0378">Hydrolase</keyword>
<dbReference type="Proteomes" id="UP000308489">
    <property type="component" value="Chromosome 1"/>
</dbReference>
<dbReference type="PIRSF" id="PIRSF001123">
    <property type="entry name" value="PepA_GA"/>
    <property type="match status" value="1"/>
</dbReference>
<evidence type="ECO:0000256" key="4">
    <source>
        <dbReference type="ARBA" id="ARBA00022723"/>
    </source>
</evidence>
<dbReference type="Gene3D" id="3.40.630.10">
    <property type="entry name" value="Zn peptidases"/>
    <property type="match status" value="1"/>
</dbReference>
<evidence type="ECO:0000313" key="8">
    <source>
        <dbReference type="EMBL" id="VTQ82199.1"/>
    </source>
</evidence>
<dbReference type="Pfam" id="PF05343">
    <property type="entry name" value="Peptidase_M42"/>
    <property type="match status" value="1"/>
</dbReference>
<comment type="cofactor">
    <cofactor evidence="7">
        <name>a divalent metal cation</name>
        <dbReference type="ChEBI" id="CHEBI:60240"/>
    </cofactor>
    <text evidence="7">Binds 2 divalent metal cations per subunit.</text>
</comment>
<dbReference type="InterPro" id="IPR051464">
    <property type="entry name" value="Peptidase_M42_aminopept"/>
</dbReference>
<dbReference type="InterPro" id="IPR008007">
    <property type="entry name" value="Peptidase_M42"/>
</dbReference>
<name>A0A4U9QV40_HATHI</name>
<evidence type="ECO:0000256" key="3">
    <source>
        <dbReference type="ARBA" id="ARBA00022670"/>
    </source>
</evidence>
<accession>A0A4U9QV40</accession>
<gene>
    <name evidence="8" type="primary">ysdC_3</name>
    <name evidence="8" type="ORF">NCTC503_00135</name>
</gene>
<dbReference type="SUPFAM" id="SSF53187">
    <property type="entry name" value="Zn-dependent exopeptidases"/>
    <property type="match status" value="1"/>
</dbReference>
<evidence type="ECO:0000256" key="5">
    <source>
        <dbReference type="ARBA" id="ARBA00022801"/>
    </source>
</evidence>
<evidence type="ECO:0000256" key="6">
    <source>
        <dbReference type="PIRNR" id="PIRNR001123"/>
    </source>
</evidence>
<dbReference type="Gene3D" id="2.40.30.40">
    <property type="entry name" value="Peptidase M42, domain 2"/>
    <property type="match status" value="1"/>
</dbReference>
<dbReference type="GO" id="GO:0004177">
    <property type="term" value="F:aminopeptidase activity"/>
    <property type="evidence" value="ECO:0007669"/>
    <property type="project" value="UniProtKB-UniRule"/>
</dbReference>
<dbReference type="KEGG" id="hhw:NCTC503_00135"/>
<dbReference type="AlphaFoldDB" id="A0A4U9QV40"/>
<comment type="similarity">
    <text evidence="1 6">Belongs to the peptidase M42 family.</text>
</comment>
<sequence length="307" mass="33812">MDILLEKLVCAFKVSGHEHGVKEVIKEELRNIDCEIKEDKLGNLIVKIGDGEEKMMFSSHMDEVGLMVTYIEKDGRVRFTNVGDVNPSTIIDKVAIFSDGTLGRISTSKEKPEIEDMYIELGLETREEVLEIIEEGDVAKIESEVFNLGENIVGASLNNIINCYALIKAIKDIKETSKECYFVFSSQGKLEGRGGRAAANNIEPDYAIVLGTEELELGSGPSIVVKDKNLIMCHEVKELIENASDDADIEIQYTVSKNGTEGGPIHKEVGGIKTGVIALPIKYKNTLLEMVSSKDLDTMVELIKAIV</sequence>
<keyword evidence="4 7" id="KW-0479">Metal-binding</keyword>
<evidence type="ECO:0000256" key="2">
    <source>
        <dbReference type="ARBA" id="ARBA00022438"/>
    </source>
</evidence>
<keyword evidence="2 8" id="KW-0031">Aminopeptidase</keyword>
<keyword evidence="3" id="KW-0645">Protease</keyword>
<dbReference type="SUPFAM" id="SSF101821">
    <property type="entry name" value="Aminopeptidase/glucanase lid domain"/>
    <property type="match status" value="1"/>
</dbReference>
<dbReference type="GO" id="GO:0046872">
    <property type="term" value="F:metal ion binding"/>
    <property type="evidence" value="ECO:0007669"/>
    <property type="project" value="UniProtKB-UniRule"/>
</dbReference>
<organism evidence="8 9">
    <name type="scientific">Hathewaya histolytica</name>
    <name type="common">Clostridium histolyticum</name>
    <dbReference type="NCBI Taxonomy" id="1498"/>
    <lineage>
        <taxon>Bacteria</taxon>
        <taxon>Bacillati</taxon>
        <taxon>Bacillota</taxon>
        <taxon>Clostridia</taxon>
        <taxon>Eubacteriales</taxon>
        <taxon>Clostridiaceae</taxon>
        <taxon>Hathewaya</taxon>
    </lineage>
</organism>
<dbReference type="EMBL" id="LR590481">
    <property type="protein sequence ID" value="VTQ82199.1"/>
    <property type="molecule type" value="Genomic_DNA"/>
</dbReference>
<proteinExistence type="inferred from homology"/>
<dbReference type="OrthoDB" id="9772053at2"/>
<keyword evidence="9" id="KW-1185">Reference proteome</keyword>
<reference evidence="8 9" key="1">
    <citation type="submission" date="2019-05" db="EMBL/GenBank/DDBJ databases">
        <authorList>
            <consortium name="Pathogen Informatics"/>
        </authorList>
    </citation>
    <scope>NUCLEOTIDE SEQUENCE [LARGE SCALE GENOMIC DNA]</scope>
    <source>
        <strain evidence="8 9">NCTC503</strain>
    </source>
</reference>
<dbReference type="PANTHER" id="PTHR32481:SF0">
    <property type="entry name" value="AMINOPEPTIDASE YPDE-RELATED"/>
    <property type="match status" value="1"/>
</dbReference>
<dbReference type="EC" id="3.4.11.-" evidence="8"/>
<dbReference type="RefSeq" id="WP_138208979.1">
    <property type="nucleotide sequence ID" value="NZ_CBCRUQ010000011.1"/>
</dbReference>
<evidence type="ECO:0000256" key="7">
    <source>
        <dbReference type="PIRSR" id="PIRSR001123-2"/>
    </source>
</evidence>
<dbReference type="PANTHER" id="PTHR32481">
    <property type="entry name" value="AMINOPEPTIDASE"/>
    <property type="match status" value="1"/>
</dbReference>
<feature type="binding site" evidence="7">
    <location>
        <position position="60"/>
    </location>
    <ligand>
        <name>Zn(2+)</name>
        <dbReference type="ChEBI" id="CHEBI:29105"/>
        <label>1</label>
    </ligand>
</feature>
<dbReference type="GO" id="GO:0006508">
    <property type="term" value="P:proteolysis"/>
    <property type="evidence" value="ECO:0007669"/>
    <property type="project" value="UniProtKB-KW"/>
</dbReference>
<evidence type="ECO:0000256" key="1">
    <source>
        <dbReference type="ARBA" id="ARBA00006272"/>
    </source>
</evidence>
<dbReference type="InterPro" id="IPR023367">
    <property type="entry name" value="Peptidase_M42_dom2"/>
</dbReference>